<gene>
    <name evidence="2" type="ORF">GIB67_009901</name>
</gene>
<feature type="transmembrane region" description="Helical" evidence="1">
    <location>
        <begin position="71"/>
        <end position="97"/>
    </location>
</feature>
<evidence type="ECO:0000256" key="1">
    <source>
        <dbReference type="SAM" id="Phobius"/>
    </source>
</evidence>
<sequence>MLLLQSRLLILNCLMELFLGLLIKLLSLRLISLDCRIGSRFMDRFCRCRFPLVLDFCRCSQHVSLSFIRDVVLHIHLICIYICILLPRYIVVLLFSYSDDYCYM</sequence>
<dbReference type="Proteomes" id="UP000541444">
    <property type="component" value="Unassembled WGS sequence"/>
</dbReference>
<keyword evidence="1" id="KW-0472">Membrane</keyword>
<name>A0A7J7L464_9MAGN</name>
<organism evidence="2 3">
    <name type="scientific">Kingdonia uniflora</name>
    <dbReference type="NCBI Taxonomy" id="39325"/>
    <lineage>
        <taxon>Eukaryota</taxon>
        <taxon>Viridiplantae</taxon>
        <taxon>Streptophyta</taxon>
        <taxon>Embryophyta</taxon>
        <taxon>Tracheophyta</taxon>
        <taxon>Spermatophyta</taxon>
        <taxon>Magnoliopsida</taxon>
        <taxon>Ranunculales</taxon>
        <taxon>Circaeasteraceae</taxon>
        <taxon>Kingdonia</taxon>
    </lineage>
</organism>
<evidence type="ECO:0000313" key="3">
    <source>
        <dbReference type="Proteomes" id="UP000541444"/>
    </source>
</evidence>
<proteinExistence type="predicted"/>
<keyword evidence="1" id="KW-1133">Transmembrane helix</keyword>
<reference evidence="2 3" key="1">
    <citation type="journal article" date="2020" name="IScience">
        <title>Genome Sequencing of the Endangered Kingdonia uniflora (Circaeasteraceae, Ranunculales) Reveals Potential Mechanisms of Evolutionary Specialization.</title>
        <authorList>
            <person name="Sun Y."/>
            <person name="Deng T."/>
            <person name="Zhang A."/>
            <person name="Moore M.J."/>
            <person name="Landis J.B."/>
            <person name="Lin N."/>
            <person name="Zhang H."/>
            <person name="Zhang X."/>
            <person name="Huang J."/>
            <person name="Zhang X."/>
            <person name="Sun H."/>
            <person name="Wang H."/>
        </authorList>
    </citation>
    <scope>NUCLEOTIDE SEQUENCE [LARGE SCALE GENOMIC DNA]</scope>
    <source>
        <strain evidence="2">TB1705</strain>
        <tissue evidence="2">Leaf</tissue>
    </source>
</reference>
<protein>
    <submittedName>
        <fullName evidence="2">Uncharacterized protein</fullName>
    </submittedName>
</protein>
<dbReference type="AlphaFoldDB" id="A0A7J7L464"/>
<keyword evidence="3" id="KW-1185">Reference proteome</keyword>
<feature type="transmembrane region" description="Helical" evidence="1">
    <location>
        <begin position="6"/>
        <end position="26"/>
    </location>
</feature>
<accession>A0A7J7L464</accession>
<comment type="caution">
    <text evidence="2">The sequence shown here is derived from an EMBL/GenBank/DDBJ whole genome shotgun (WGS) entry which is preliminary data.</text>
</comment>
<keyword evidence="1" id="KW-0812">Transmembrane</keyword>
<evidence type="ECO:0000313" key="2">
    <source>
        <dbReference type="EMBL" id="KAF6137425.1"/>
    </source>
</evidence>
<dbReference type="EMBL" id="JACGCM010002657">
    <property type="protein sequence ID" value="KAF6137425.1"/>
    <property type="molecule type" value="Genomic_DNA"/>
</dbReference>